<dbReference type="InterPro" id="IPR011009">
    <property type="entry name" value="Kinase-like_dom_sf"/>
</dbReference>
<dbReference type="GO" id="GO:0005524">
    <property type="term" value="F:ATP binding"/>
    <property type="evidence" value="ECO:0007669"/>
    <property type="project" value="InterPro"/>
</dbReference>
<dbReference type="PROSITE" id="PS50011">
    <property type="entry name" value="PROTEIN_KINASE_DOM"/>
    <property type="match status" value="1"/>
</dbReference>
<evidence type="ECO:0000259" key="2">
    <source>
        <dbReference type="PROSITE" id="PS50011"/>
    </source>
</evidence>
<protein>
    <submittedName>
        <fullName evidence="3">Kinase-like domain-containing protein</fullName>
    </submittedName>
</protein>
<organism evidence="3 4">
    <name type="scientific">Roridomyces roridus</name>
    <dbReference type="NCBI Taxonomy" id="1738132"/>
    <lineage>
        <taxon>Eukaryota</taxon>
        <taxon>Fungi</taxon>
        <taxon>Dikarya</taxon>
        <taxon>Basidiomycota</taxon>
        <taxon>Agaricomycotina</taxon>
        <taxon>Agaricomycetes</taxon>
        <taxon>Agaricomycetidae</taxon>
        <taxon>Agaricales</taxon>
        <taxon>Marasmiineae</taxon>
        <taxon>Mycenaceae</taxon>
        <taxon>Roridomyces</taxon>
    </lineage>
</organism>
<feature type="region of interest" description="Disordered" evidence="1">
    <location>
        <begin position="69"/>
        <end position="91"/>
    </location>
</feature>
<feature type="non-terminal residue" evidence="3">
    <location>
        <position position="417"/>
    </location>
</feature>
<sequence>SPNPTLFFPQPLPLTAFPTRTFDFFAMPSPNSLPNLTGRIVDDGSLHLEKLVGAGSFGNLYRACDTESTRSRPSSWASSSSASSTPSSSSSSSRVFAVKCLSRPNLDRRDAKLNELERCLHRRVSSHPNIVTFHRSFVDDEHEYFVMDFHGAGDMYRAIDDYSTFEGIVDAVLFCHRQGVFHRDIKPENILVDILGGNPCLTDFGLATMSVVSDTLTGPRQSFQSAYYPEDCDAWALSITLINLVTRQWPWKLADPVRSTSFKQYLASPGNYLRDSLPISRPLAALLTGSLRLDPEARLSIADFASEVQKMDELFISDEDLAQAPVQVRRAAQCSVRGVAYVQDVFNPVVDVVDDVDSFTSGSECSVPGIEQEHLGHPTPSPLTPLAPLRLQPEAVEPKRKPGKVKRLVRGLRFWRK</sequence>
<keyword evidence="3" id="KW-0418">Kinase</keyword>
<evidence type="ECO:0000313" key="4">
    <source>
        <dbReference type="Proteomes" id="UP001221142"/>
    </source>
</evidence>
<dbReference type="SMART" id="SM00220">
    <property type="entry name" value="S_TKc"/>
    <property type="match status" value="1"/>
</dbReference>
<dbReference type="Gene3D" id="1.10.510.10">
    <property type="entry name" value="Transferase(Phosphotransferase) domain 1"/>
    <property type="match status" value="1"/>
</dbReference>
<name>A0AAD7CKL8_9AGAR</name>
<evidence type="ECO:0000313" key="3">
    <source>
        <dbReference type="EMBL" id="KAJ7651213.1"/>
    </source>
</evidence>
<dbReference type="PANTHER" id="PTHR24348:SF71">
    <property type="entry name" value="PROTEIN KINASE DOMAIN-CONTAINING PROTEIN"/>
    <property type="match status" value="1"/>
</dbReference>
<keyword evidence="4" id="KW-1185">Reference proteome</keyword>
<dbReference type="SUPFAM" id="SSF56112">
    <property type="entry name" value="Protein kinase-like (PK-like)"/>
    <property type="match status" value="1"/>
</dbReference>
<feature type="domain" description="Protein kinase" evidence="2">
    <location>
        <begin position="46"/>
        <end position="315"/>
    </location>
</feature>
<feature type="compositionally biased region" description="Low complexity" evidence="1">
    <location>
        <begin position="71"/>
        <end position="91"/>
    </location>
</feature>
<dbReference type="EMBL" id="JARKIF010000001">
    <property type="protein sequence ID" value="KAJ7651213.1"/>
    <property type="molecule type" value="Genomic_DNA"/>
</dbReference>
<dbReference type="PANTHER" id="PTHR24348">
    <property type="entry name" value="SERINE/THREONINE-PROTEIN KINASE UNC-51-RELATED"/>
    <property type="match status" value="1"/>
</dbReference>
<evidence type="ECO:0000256" key="1">
    <source>
        <dbReference type="SAM" id="MobiDB-lite"/>
    </source>
</evidence>
<dbReference type="PROSITE" id="PS00108">
    <property type="entry name" value="PROTEIN_KINASE_ST"/>
    <property type="match status" value="1"/>
</dbReference>
<reference evidence="3" key="1">
    <citation type="submission" date="2023-03" db="EMBL/GenBank/DDBJ databases">
        <title>Massive genome expansion in bonnet fungi (Mycena s.s.) driven by repeated elements and novel gene families across ecological guilds.</title>
        <authorList>
            <consortium name="Lawrence Berkeley National Laboratory"/>
            <person name="Harder C.B."/>
            <person name="Miyauchi S."/>
            <person name="Viragh M."/>
            <person name="Kuo A."/>
            <person name="Thoen E."/>
            <person name="Andreopoulos B."/>
            <person name="Lu D."/>
            <person name="Skrede I."/>
            <person name="Drula E."/>
            <person name="Henrissat B."/>
            <person name="Morin E."/>
            <person name="Kohler A."/>
            <person name="Barry K."/>
            <person name="LaButti K."/>
            <person name="Morin E."/>
            <person name="Salamov A."/>
            <person name="Lipzen A."/>
            <person name="Mereny Z."/>
            <person name="Hegedus B."/>
            <person name="Baldrian P."/>
            <person name="Stursova M."/>
            <person name="Weitz H."/>
            <person name="Taylor A."/>
            <person name="Grigoriev I.V."/>
            <person name="Nagy L.G."/>
            <person name="Martin F."/>
            <person name="Kauserud H."/>
        </authorList>
    </citation>
    <scope>NUCLEOTIDE SEQUENCE</scope>
    <source>
        <strain evidence="3">9284</strain>
    </source>
</reference>
<dbReference type="GO" id="GO:0005737">
    <property type="term" value="C:cytoplasm"/>
    <property type="evidence" value="ECO:0007669"/>
    <property type="project" value="TreeGrafter"/>
</dbReference>
<keyword evidence="3" id="KW-0808">Transferase</keyword>
<accession>A0AAD7CKL8</accession>
<gene>
    <name evidence="3" type="ORF">FB45DRAFT_889942</name>
</gene>
<dbReference type="Gene3D" id="3.30.200.20">
    <property type="entry name" value="Phosphorylase Kinase, domain 1"/>
    <property type="match status" value="1"/>
</dbReference>
<proteinExistence type="predicted"/>
<dbReference type="InterPro" id="IPR008271">
    <property type="entry name" value="Ser/Thr_kinase_AS"/>
</dbReference>
<comment type="caution">
    <text evidence="3">The sequence shown here is derived from an EMBL/GenBank/DDBJ whole genome shotgun (WGS) entry which is preliminary data.</text>
</comment>
<dbReference type="GO" id="GO:0004674">
    <property type="term" value="F:protein serine/threonine kinase activity"/>
    <property type="evidence" value="ECO:0007669"/>
    <property type="project" value="InterPro"/>
</dbReference>
<dbReference type="GO" id="GO:0010506">
    <property type="term" value="P:regulation of autophagy"/>
    <property type="evidence" value="ECO:0007669"/>
    <property type="project" value="InterPro"/>
</dbReference>
<dbReference type="Pfam" id="PF00069">
    <property type="entry name" value="Pkinase"/>
    <property type="match status" value="1"/>
</dbReference>
<dbReference type="AlphaFoldDB" id="A0AAD7CKL8"/>
<dbReference type="InterPro" id="IPR045269">
    <property type="entry name" value="Atg1-like"/>
</dbReference>
<dbReference type="InterPro" id="IPR000719">
    <property type="entry name" value="Prot_kinase_dom"/>
</dbReference>
<dbReference type="Proteomes" id="UP001221142">
    <property type="component" value="Unassembled WGS sequence"/>
</dbReference>